<dbReference type="SUPFAM" id="SSF53474">
    <property type="entry name" value="alpha/beta-Hydrolases"/>
    <property type="match status" value="1"/>
</dbReference>
<keyword evidence="4" id="KW-1185">Reference proteome</keyword>
<dbReference type="Proteomes" id="UP001500791">
    <property type="component" value="Unassembled WGS sequence"/>
</dbReference>
<dbReference type="Pfam" id="PF00561">
    <property type="entry name" value="Abhydrolase_1"/>
    <property type="match status" value="1"/>
</dbReference>
<dbReference type="InterPro" id="IPR000639">
    <property type="entry name" value="Epox_hydrolase-like"/>
</dbReference>
<reference evidence="3 4" key="1">
    <citation type="journal article" date="2019" name="Int. J. Syst. Evol. Microbiol.">
        <title>The Global Catalogue of Microorganisms (GCM) 10K type strain sequencing project: providing services to taxonomists for standard genome sequencing and annotation.</title>
        <authorList>
            <consortium name="The Broad Institute Genomics Platform"/>
            <consortium name="The Broad Institute Genome Sequencing Center for Infectious Disease"/>
            <person name="Wu L."/>
            <person name="Ma J."/>
        </authorList>
    </citation>
    <scope>NUCLEOTIDE SEQUENCE [LARGE SCALE GENOMIC DNA]</scope>
    <source>
        <strain evidence="3 4">JCM 13476</strain>
    </source>
</reference>
<feature type="domain" description="AB hydrolase-1" evidence="2">
    <location>
        <begin position="22"/>
        <end position="305"/>
    </location>
</feature>
<organism evidence="3 4">
    <name type="scientific">Brevundimonas terrae</name>
    <dbReference type="NCBI Taxonomy" id="363631"/>
    <lineage>
        <taxon>Bacteria</taxon>
        <taxon>Pseudomonadati</taxon>
        <taxon>Pseudomonadota</taxon>
        <taxon>Alphaproteobacteria</taxon>
        <taxon>Caulobacterales</taxon>
        <taxon>Caulobacteraceae</taxon>
        <taxon>Brevundimonas</taxon>
    </lineage>
</organism>
<keyword evidence="1 3" id="KW-0378">Hydrolase</keyword>
<dbReference type="EMBL" id="BAAAEJ010000003">
    <property type="protein sequence ID" value="GAA0382911.1"/>
    <property type="molecule type" value="Genomic_DNA"/>
</dbReference>
<gene>
    <name evidence="3" type="ORF">GCM10009093_07350</name>
</gene>
<evidence type="ECO:0000313" key="4">
    <source>
        <dbReference type="Proteomes" id="UP001500791"/>
    </source>
</evidence>
<protein>
    <submittedName>
        <fullName evidence="3">Alpha/beta hydrolase</fullName>
    </submittedName>
</protein>
<proteinExistence type="predicted"/>
<dbReference type="InterPro" id="IPR000073">
    <property type="entry name" value="AB_hydrolase_1"/>
</dbReference>
<dbReference type="GO" id="GO:0016787">
    <property type="term" value="F:hydrolase activity"/>
    <property type="evidence" value="ECO:0007669"/>
    <property type="project" value="UniProtKB-KW"/>
</dbReference>
<sequence>MEVKTVKTEELPIQIRRAGEGPLVLLIHGFPDLSLAWHHQIEGLAAAGYHAVAPDMRGYGGTGGPSQAEAYSIFSMVGDLVALVEALGYEQAVIVGHDWGAAVAWHCALLRPDMFHAVMGMSVPFQPRRKQGPPTTVMNYLAQKNGEDQLYLAAFAAPDAHLAMDADPEAALRKMFWAFDGATPQSDQATGRIPAGRDMLDLISDRATLPAWMSQTHFEQYVAAFRQTGFERAVHWYRKIDANWARTRWLQGCKITVPAAFLVGERDPVRNYAGHFEGELSEWLTDLHAVTVVPGAGHWVQQEKPEIVTQAILSFLWGLSLHASRPAQLCPA</sequence>
<dbReference type="InterPro" id="IPR029058">
    <property type="entry name" value="AB_hydrolase_fold"/>
</dbReference>
<evidence type="ECO:0000313" key="3">
    <source>
        <dbReference type="EMBL" id="GAA0382911.1"/>
    </source>
</evidence>
<dbReference type="Gene3D" id="3.40.50.1820">
    <property type="entry name" value="alpha/beta hydrolase"/>
    <property type="match status" value="1"/>
</dbReference>
<comment type="caution">
    <text evidence="3">The sequence shown here is derived from an EMBL/GenBank/DDBJ whole genome shotgun (WGS) entry which is preliminary data.</text>
</comment>
<evidence type="ECO:0000256" key="1">
    <source>
        <dbReference type="ARBA" id="ARBA00022801"/>
    </source>
</evidence>
<evidence type="ECO:0000259" key="2">
    <source>
        <dbReference type="Pfam" id="PF00561"/>
    </source>
</evidence>
<dbReference type="PRINTS" id="PR00412">
    <property type="entry name" value="EPOXHYDRLASE"/>
</dbReference>
<accession>A0ABN0Y548</accession>
<name>A0ABN0Y548_9CAUL</name>
<dbReference type="PANTHER" id="PTHR43329">
    <property type="entry name" value="EPOXIDE HYDROLASE"/>
    <property type="match status" value="1"/>
</dbReference>